<dbReference type="AlphaFoldDB" id="A0A7X8C2I9"/>
<name>A0A7X8C2I9_9LACT</name>
<evidence type="ECO:0000313" key="4">
    <source>
        <dbReference type="EMBL" id="NLJ17648.1"/>
    </source>
</evidence>
<dbReference type="InterPro" id="IPR051159">
    <property type="entry name" value="Hexapeptide_acetyltransf"/>
</dbReference>
<dbReference type="InterPro" id="IPR018357">
    <property type="entry name" value="Hexapep_transf_CS"/>
</dbReference>
<dbReference type="PANTHER" id="PTHR23416:SF23">
    <property type="entry name" value="ACETYLTRANSFERASE C18B11.09C-RELATED"/>
    <property type="match status" value="1"/>
</dbReference>
<dbReference type="Proteomes" id="UP000541058">
    <property type="component" value="Unassembled WGS sequence"/>
</dbReference>
<dbReference type="Pfam" id="PF00132">
    <property type="entry name" value="Hexapep"/>
    <property type="match status" value="1"/>
</dbReference>
<accession>A0A7X8C2I9</accession>
<proteinExistence type="inferred from homology"/>
<protein>
    <submittedName>
        <fullName evidence="4">Sugar O-acetyltransferase</fullName>
    </submittedName>
</protein>
<evidence type="ECO:0000256" key="2">
    <source>
        <dbReference type="ARBA" id="ARBA00022679"/>
    </source>
</evidence>
<keyword evidence="3" id="KW-0677">Repeat</keyword>
<comment type="similarity">
    <text evidence="1">Belongs to the transferase hexapeptide repeat family.</text>
</comment>
<keyword evidence="2 4" id="KW-0808">Transferase</keyword>
<dbReference type="SUPFAM" id="SSF51161">
    <property type="entry name" value="Trimeric LpxA-like enzymes"/>
    <property type="match status" value="1"/>
</dbReference>
<reference evidence="4 5" key="1">
    <citation type="journal article" date="2020" name="Biotechnol. Biofuels">
        <title>New insights from the biogas microbiome by comprehensive genome-resolved metagenomics of nearly 1600 species originating from multiple anaerobic digesters.</title>
        <authorList>
            <person name="Campanaro S."/>
            <person name="Treu L."/>
            <person name="Rodriguez-R L.M."/>
            <person name="Kovalovszki A."/>
            <person name="Ziels R.M."/>
            <person name="Maus I."/>
            <person name="Zhu X."/>
            <person name="Kougias P.G."/>
            <person name="Basile A."/>
            <person name="Luo G."/>
            <person name="Schluter A."/>
            <person name="Konstantinidis K.T."/>
            <person name="Angelidaki I."/>
        </authorList>
    </citation>
    <scope>NUCLEOTIDE SEQUENCE [LARGE SCALE GENOMIC DNA]</scope>
    <source>
        <strain evidence="4">AS23ysBPME_34</strain>
    </source>
</reference>
<organism evidence="4 5">
    <name type="scientific">Globicatella sulfidifaciens</name>
    <dbReference type="NCBI Taxonomy" id="136093"/>
    <lineage>
        <taxon>Bacteria</taxon>
        <taxon>Bacillati</taxon>
        <taxon>Bacillota</taxon>
        <taxon>Bacilli</taxon>
        <taxon>Lactobacillales</taxon>
        <taxon>Aerococcaceae</taxon>
        <taxon>Globicatella</taxon>
    </lineage>
</organism>
<dbReference type="GO" id="GO:0008374">
    <property type="term" value="F:O-acyltransferase activity"/>
    <property type="evidence" value="ECO:0007669"/>
    <property type="project" value="TreeGrafter"/>
</dbReference>
<dbReference type="PROSITE" id="PS00101">
    <property type="entry name" value="HEXAPEP_TRANSFERASES"/>
    <property type="match status" value="1"/>
</dbReference>
<gene>
    <name evidence="4" type="ORF">GX355_02185</name>
</gene>
<dbReference type="Gene3D" id="2.160.10.10">
    <property type="entry name" value="Hexapeptide repeat proteins"/>
    <property type="match status" value="1"/>
</dbReference>
<dbReference type="EMBL" id="JAAYSM010000068">
    <property type="protein sequence ID" value="NLJ17648.1"/>
    <property type="molecule type" value="Genomic_DNA"/>
</dbReference>
<dbReference type="PANTHER" id="PTHR23416">
    <property type="entry name" value="SIALIC ACID SYNTHASE-RELATED"/>
    <property type="match status" value="1"/>
</dbReference>
<evidence type="ECO:0000256" key="1">
    <source>
        <dbReference type="ARBA" id="ARBA00007274"/>
    </source>
</evidence>
<sequence length="191" mass="20872">MNLQSFLETMNQGKEVEANSPIHEVMHQLSQEAIEITMELNNHYHTPEEIVLLMSRLTGRRVAPNFRVFPPFYTDCGKNCHFGDNVFINSGCRFQDQGGIYIGDRVLIGHNVVLATLNHHANPTKRGNLIPSPIYIGNDVWIGANATICPGVKIGEGAIIAAGAVVTKDVAPNTIVGGVPAKFLKIVEETI</sequence>
<dbReference type="InterPro" id="IPR011004">
    <property type="entry name" value="Trimer_LpxA-like_sf"/>
</dbReference>
<evidence type="ECO:0000256" key="3">
    <source>
        <dbReference type="ARBA" id="ARBA00022737"/>
    </source>
</evidence>
<evidence type="ECO:0000313" key="5">
    <source>
        <dbReference type="Proteomes" id="UP000541058"/>
    </source>
</evidence>
<dbReference type="Pfam" id="PF14602">
    <property type="entry name" value="Hexapep_2"/>
    <property type="match status" value="1"/>
</dbReference>
<comment type="caution">
    <text evidence="4">The sequence shown here is derived from an EMBL/GenBank/DDBJ whole genome shotgun (WGS) entry which is preliminary data.</text>
</comment>
<dbReference type="InterPro" id="IPR001451">
    <property type="entry name" value="Hexapep"/>
</dbReference>